<dbReference type="Proteomes" id="UP000188318">
    <property type="component" value="Unassembled WGS sequence"/>
</dbReference>
<evidence type="ECO:0000256" key="2">
    <source>
        <dbReference type="ARBA" id="ARBA00022723"/>
    </source>
</evidence>
<evidence type="ECO:0000256" key="9">
    <source>
        <dbReference type="SAM" id="SignalP"/>
    </source>
</evidence>
<feature type="domain" description="Amidohydrolase-related" evidence="10">
    <location>
        <begin position="34"/>
        <end position="346"/>
    </location>
</feature>
<dbReference type="InterPro" id="IPR006680">
    <property type="entry name" value="Amidohydro-rel"/>
</dbReference>
<sequence length="354" mass="37931">MLPSLRSLSLALLSAWLVSGHSLRTSNASSSYRIDVHSHVIPPVWRAALIAAGYPVKNGTVYTDDFPVPDWTLDSHLATMDTLGINYSTISVSAPGVYFLHDPSEAHALARTVNLAMHNYTQAHPTRLGALCLLPLPHVQESLDELEFCLDTLNFPGVGMYTNANGTYLGDSSLSPVVSALNERQATVFVHPAAPGCQSVSLGYPIPLTEYPFDSVRAMENLLLTGQRAENPDVKMIFAHGGGAMPYLASRIAGMASMSLLGGLNMTKSLAELAGYYFDTASASSAIQLVAMKSFIGVDQILTGTDYPYVPLVQSAAALPAIQAHGDFTDAEMARINNRNALSLFPRVAEVLGY</sequence>
<keyword evidence="4" id="KW-0862">Zinc</keyword>
<dbReference type="GO" id="GO:0005829">
    <property type="term" value="C:cytosol"/>
    <property type="evidence" value="ECO:0007669"/>
    <property type="project" value="TreeGrafter"/>
</dbReference>
<evidence type="ECO:0000256" key="3">
    <source>
        <dbReference type="ARBA" id="ARBA00022793"/>
    </source>
</evidence>
<reference evidence="12" key="1">
    <citation type="journal article" date="2017" name="Genome Biol.">
        <title>Comparative genomics reveals high biological diversity and specific adaptations in the industrially and medically important fungal genus Aspergillus.</title>
        <authorList>
            <person name="de Vries R.P."/>
            <person name="Riley R."/>
            <person name="Wiebenga A."/>
            <person name="Aguilar-Osorio G."/>
            <person name="Amillis S."/>
            <person name="Uchima C.A."/>
            <person name="Anderluh G."/>
            <person name="Asadollahi M."/>
            <person name="Askin M."/>
            <person name="Barry K."/>
            <person name="Battaglia E."/>
            <person name="Bayram O."/>
            <person name="Benocci T."/>
            <person name="Braus-Stromeyer S.A."/>
            <person name="Caldana C."/>
            <person name="Canovas D."/>
            <person name="Cerqueira G.C."/>
            <person name="Chen F."/>
            <person name="Chen W."/>
            <person name="Choi C."/>
            <person name="Clum A."/>
            <person name="Dos Santos R.A."/>
            <person name="Damasio A.R."/>
            <person name="Diallinas G."/>
            <person name="Emri T."/>
            <person name="Fekete E."/>
            <person name="Flipphi M."/>
            <person name="Freyberg S."/>
            <person name="Gallo A."/>
            <person name="Gournas C."/>
            <person name="Habgood R."/>
            <person name="Hainaut M."/>
            <person name="Harispe M.L."/>
            <person name="Henrissat B."/>
            <person name="Hilden K.S."/>
            <person name="Hope R."/>
            <person name="Hossain A."/>
            <person name="Karabika E."/>
            <person name="Karaffa L."/>
            <person name="Karanyi Z."/>
            <person name="Krasevec N."/>
            <person name="Kuo A."/>
            <person name="Kusch H."/>
            <person name="LaButti K."/>
            <person name="Lagendijk E.L."/>
            <person name="Lapidus A."/>
            <person name="Levasseur A."/>
            <person name="Lindquist E."/>
            <person name="Lipzen A."/>
            <person name="Logrieco A.F."/>
            <person name="MacCabe A."/>
            <person name="Maekelae M.R."/>
            <person name="Malavazi I."/>
            <person name="Melin P."/>
            <person name="Meyer V."/>
            <person name="Mielnichuk N."/>
            <person name="Miskei M."/>
            <person name="Molnar A.P."/>
            <person name="Mule G."/>
            <person name="Ngan C.Y."/>
            <person name="Orejas M."/>
            <person name="Orosz E."/>
            <person name="Ouedraogo J.P."/>
            <person name="Overkamp K.M."/>
            <person name="Park H.-S."/>
            <person name="Perrone G."/>
            <person name="Piumi F."/>
            <person name="Punt P.J."/>
            <person name="Ram A.F."/>
            <person name="Ramon A."/>
            <person name="Rauscher S."/>
            <person name="Record E."/>
            <person name="Riano-Pachon D.M."/>
            <person name="Robert V."/>
            <person name="Roehrig J."/>
            <person name="Ruller R."/>
            <person name="Salamov A."/>
            <person name="Salih N.S."/>
            <person name="Samson R.A."/>
            <person name="Sandor E."/>
            <person name="Sanguinetti M."/>
            <person name="Schuetze T."/>
            <person name="Sepcic K."/>
            <person name="Shelest E."/>
            <person name="Sherlock G."/>
            <person name="Sophianopoulou V."/>
            <person name="Squina F.M."/>
            <person name="Sun H."/>
            <person name="Susca A."/>
            <person name="Todd R.B."/>
            <person name="Tsang A."/>
            <person name="Unkles S.E."/>
            <person name="van de Wiele N."/>
            <person name="van Rossen-Uffink D."/>
            <person name="Oliveira J.V."/>
            <person name="Vesth T.C."/>
            <person name="Visser J."/>
            <person name="Yu J.-H."/>
            <person name="Zhou M."/>
            <person name="Andersen M.R."/>
            <person name="Archer D.B."/>
            <person name="Baker S.E."/>
            <person name="Benoit I."/>
            <person name="Brakhage A.A."/>
            <person name="Braus G.H."/>
            <person name="Fischer R."/>
            <person name="Frisvad J.C."/>
            <person name="Goldman G.H."/>
            <person name="Houbraken J."/>
            <person name="Oakley B."/>
            <person name="Pocsi I."/>
            <person name="Scazzocchio C."/>
            <person name="Seiboth B."/>
            <person name="vanKuyk P.A."/>
            <person name="Wortman J."/>
            <person name="Dyer P.S."/>
            <person name="Grigoriev I.V."/>
        </authorList>
    </citation>
    <scope>NUCLEOTIDE SEQUENCE [LARGE SCALE GENOMIC DNA]</scope>
    <source>
        <strain evidence="12">ITEM 5010</strain>
    </source>
</reference>
<feature type="chain" id="PRO_5013068502" description="6-methylsalicylate decarboxylase" evidence="9">
    <location>
        <begin position="21"/>
        <end position="354"/>
    </location>
</feature>
<evidence type="ECO:0000256" key="4">
    <source>
        <dbReference type="ARBA" id="ARBA00022833"/>
    </source>
</evidence>
<dbReference type="EC" id="4.1.1.52" evidence="7"/>
<evidence type="ECO:0000256" key="1">
    <source>
        <dbReference type="ARBA" id="ARBA00005871"/>
    </source>
</evidence>
<organism evidence="11 12">
    <name type="scientific">Aspergillus carbonarius (strain ITEM 5010)</name>
    <dbReference type="NCBI Taxonomy" id="602072"/>
    <lineage>
        <taxon>Eukaryota</taxon>
        <taxon>Fungi</taxon>
        <taxon>Dikarya</taxon>
        <taxon>Ascomycota</taxon>
        <taxon>Pezizomycotina</taxon>
        <taxon>Eurotiomycetes</taxon>
        <taxon>Eurotiomycetidae</taxon>
        <taxon>Eurotiales</taxon>
        <taxon>Aspergillaceae</taxon>
        <taxon>Aspergillus</taxon>
        <taxon>Aspergillus subgen. Circumdati</taxon>
    </lineage>
</organism>
<keyword evidence="2" id="KW-0479">Metal-binding</keyword>
<name>A0A1R3R8D0_ASPC5</name>
<comment type="catalytic activity">
    <reaction evidence="6">
        <text>6-methylsalicylate + H(+) = 3-methylphenol + CO2</text>
        <dbReference type="Rhea" id="RHEA:23112"/>
        <dbReference type="ChEBI" id="CHEBI:15378"/>
        <dbReference type="ChEBI" id="CHEBI:16526"/>
        <dbReference type="ChEBI" id="CHEBI:17231"/>
        <dbReference type="ChEBI" id="CHEBI:36658"/>
        <dbReference type="EC" id="4.1.1.52"/>
    </reaction>
    <physiologicalReaction direction="left-to-right" evidence="6">
        <dbReference type="Rhea" id="RHEA:23113"/>
    </physiologicalReaction>
</comment>
<dbReference type="PANTHER" id="PTHR21240">
    <property type="entry name" value="2-AMINO-3-CARBOXYLMUCONATE-6-SEMIALDEHYDE DECARBOXYLASE"/>
    <property type="match status" value="1"/>
</dbReference>
<keyword evidence="9" id="KW-0732">Signal</keyword>
<gene>
    <name evidence="11" type="ORF">ASPCADRAFT_211906</name>
</gene>
<evidence type="ECO:0000256" key="5">
    <source>
        <dbReference type="ARBA" id="ARBA00023239"/>
    </source>
</evidence>
<evidence type="ECO:0000313" key="12">
    <source>
        <dbReference type="Proteomes" id="UP000188318"/>
    </source>
</evidence>
<dbReference type="GO" id="GO:0016787">
    <property type="term" value="F:hydrolase activity"/>
    <property type="evidence" value="ECO:0007669"/>
    <property type="project" value="InterPro"/>
</dbReference>
<dbReference type="PANTHER" id="PTHR21240:SF29">
    <property type="entry name" value="AMIDOHYDROLASE-RELATED DOMAIN-CONTAINING PROTEIN"/>
    <property type="match status" value="1"/>
</dbReference>
<dbReference type="InterPro" id="IPR032466">
    <property type="entry name" value="Metal_Hydrolase"/>
</dbReference>
<keyword evidence="12" id="KW-1185">Reference proteome</keyword>
<dbReference type="InterPro" id="IPR032465">
    <property type="entry name" value="ACMSD"/>
</dbReference>
<dbReference type="Pfam" id="PF04909">
    <property type="entry name" value="Amidohydro_2"/>
    <property type="match status" value="1"/>
</dbReference>
<accession>A0A1R3R8D0</accession>
<evidence type="ECO:0000313" key="11">
    <source>
        <dbReference type="EMBL" id="OOF90734.1"/>
    </source>
</evidence>
<dbReference type="GO" id="GO:0047596">
    <property type="term" value="F:6-methylsalicylate decarboxylase activity"/>
    <property type="evidence" value="ECO:0007669"/>
    <property type="project" value="UniProtKB-EC"/>
</dbReference>
<dbReference type="OrthoDB" id="2832284at2759"/>
<keyword evidence="3 8" id="KW-0210">Decarboxylase</keyword>
<dbReference type="Gene3D" id="3.20.20.140">
    <property type="entry name" value="Metal-dependent hydrolases"/>
    <property type="match status" value="1"/>
</dbReference>
<evidence type="ECO:0000256" key="7">
    <source>
        <dbReference type="ARBA" id="ARBA00038889"/>
    </source>
</evidence>
<dbReference type="EMBL" id="KV907515">
    <property type="protein sequence ID" value="OOF90734.1"/>
    <property type="molecule type" value="Genomic_DNA"/>
</dbReference>
<dbReference type="GO" id="GO:0046872">
    <property type="term" value="F:metal ion binding"/>
    <property type="evidence" value="ECO:0007669"/>
    <property type="project" value="UniProtKB-KW"/>
</dbReference>
<proteinExistence type="inferred from homology"/>
<keyword evidence="5 8" id="KW-0456">Lyase</keyword>
<evidence type="ECO:0000259" key="10">
    <source>
        <dbReference type="Pfam" id="PF04909"/>
    </source>
</evidence>
<dbReference type="AlphaFoldDB" id="A0A1R3R8D0"/>
<feature type="signal peptide" evidence="9">
    <location>
        <begin position="1"/>
        <end position="20"/>
    </location>
</feature>
<dbReference type="SUPFAM" id="SSF51556">
    <property type="entry name" value="Metallo-dependent hydrolases"/>
    <property type="match status" value="1"/>
</dbReference>
<dbReference type="VEuPathDB" id="FungiDB:ASPCADRAFT_211906"/>
<dbReference type="STRING" id="602072.A0A1R3R8D0"/>
<dbReference type="OMA" id="IDVHSHV"/>
<evidence type="ECO:0000256" key="8">
    <source>
        <dbReference type="RuleBase" id="RU366045"/>
    </source>
</evidence>
<dbReference type="GO" id="GO:0019748">
    <property type="term" value="P:secondary metabolic process"/>
    <property type="evidence" value="ECO:0007669"/>
    <property type="project" value="TreeGrafter"/>
</dbReference>
<comment type="similarity">
    <text evidence="1">Belongs to the metallo-dependent hydrolases superfamily. ACMSD family.</text>
</comment>
<protein>
    <recommendedName>
        <fullName evidence="7">6-methylsalicylate decarboxylase</fullName>
        <ecNumber evidence="7">4.1.1.52</ecNumber>
    </recommendedName>
</protein>
<evidence type="ECO:0000256" key="6">
    <source>
        <dbReference type="ARBA" id="ARBA00036832"/>
    </source>
</evidence>